<keyword evidence="3" id="KW-0614">Plasmid</keyword>
<dbReference type="EMBL" id="AF294823">
    <property type="protein sequence ID" value="AAK85170.1"/>
    <property type="molecule type" value="Genomic_DNA"/>
</dbReference>
<dbReference type="InterPro" id="IPR029044">
    <property type="entry name" value="Nucleotide-diphossugar_trans"/>
</dbReference>
<organism evidence="3">
    <name type="scientific">Shigella sonnei</name>
    <dbReference type="NCBI Taxonomy" id="624"/>
    <lineage>
        <taxon>Bacteria</taxon>
        <taxon>Pseudomonadati</taxon>
        <taxon>Pseudomonadota</taxon>
        <taxon>Gammaproteobacteria</taxon>
        <taxon>Enterobacterales</taxon>
        <taxon>Enterobacteriaceae</taxon>
        <taxon>Shigella</taxon>
    </lineage>
</organism>
<keyword evidence="4" id="KW-0808">Transferase</keyword>
<name>Q9F737_SHISO</name>
<feature type="transmembrane region" description="Helical" evidence="1">
    <location>
        <begin position="306"/>
        <end position="326"/>
    </location>
</feature>
<feature type="transmembrane region" description="Helical" evidence="1">
    <location>
        <begin position="276"/>
        <end position="294"/>
    </location>
</feature>
<dbReference type="Pfam" id="PF00535">
    <property type="entry name" value="Glycos_transf_2"/>
    <property type="match status" value="1"/>
</dbReference>
<geneLocation type="plasmid" evidence="3">
    <name>Pinv</name>
</geneLocation>
<gene>
    <name evidence="3" type="primary">wbgW</name>
</gene>
<keyword evidence="1" id="KW-1133">Transmembrane helix</keyword>
<dbReference type="CDD" id="cd02525">
    <property type="entry name" value="Succinoglycan_BP_ExoA"/>
    <property type="match status" value="1"/>
</dbReference>
<dbReference type="PANTHER" id="PTHR22916:SF71">
    <property type="entry name" value="GLYCOSYL TRANSFERASE"/>
    <property type="match status" value="1"/>
</dbReference>
<evidence type="ECO:0000313" key="3">
    <source>
        <dbReference type="EMBL" id="AAG17423.1"/>
    </source>
</evidence>
<protein>
    <submittedName>
        <fullName evidence="4">Putative glycosyltransferase</fullName>
    </submittedName>
    <submittedName>
        <fullName evidence="3">WbgW</fullName>
    </submittedName>
</protein>
<evidence type="ECO:0000256" key="1">
    <source>
        <dbReference type="SAM" id="Phobius"/>
    </source>
</evidence>
<sequence>MVFVSDVLVSLIIVCFNAEKYIEKSLLAFINQDVGLDKFELIIVDGDSSDNTISIVQDVFSKHSNIKHKIINNKKRTLATGWNIGVLEANGKFVCRVDAHSDIPNNYISKLLDDYFNIMQFDDSVVGVGGVLTNSYKTKFGSIVADFYASKFGVGNSPFRCVDKNNRLKKTDTAVFALYNKDVFFDVGLFNEVLDRNQDIDFHKRVLSNNLSLYTDNSLFVEYYVRDNFKDFIKKGFLDGFWVVMSGAYYFRHIVPLFFVLYLIVSFSLFFATGDYIYLSFLFFYFLISILFSIRDGRSFIGRVFLPFIFLSYHISYGCGSLLSFLKRYFK</sequence>
<dbReference type="InterPro" id="IPR001173">
    <property type="entry name" value="Glyco_trans_2-like"/>
</dbReference>
<dbReference type="CAZy" id="GT2">
    <property type="family name" value="Glycosyltransferase Family 2"/>
</dbReference>
<evidence type="ECO:0000313" key="4">
    <source>
        <dbReference type="EMBL" id="AAK85170.1"/>
    </source>
</evidence>
<accession>Q9F737</accession>
<dbReference type="AlphaFoldDB" id="Q9F737"/>
<reference evidence="3" key="2">
    <citation type="submission" date="2000-07" db="EMBL/GenBank/DDBJ databases">
        <authorList>
            <person name="Shepherd J."/>
            <person name="Wang L."/>
            <person name="Reeves P.R."/>
        </authorList>
    </citation>
    <scope>NUCLEOTIDE SEQUENCE</scope>
    <source>
        <strain evidence="3">53G1</strain>
        <plasmid evidence="3">Pinv</plasmid>
    </source>
</reference>
<reference evidence="3" key="1">
    <citation type="journal article" date="2000" name="Infect. Immun.">
        <title>Comparison of O-antigen gene clusters of Escherichia coli (Shigella) sonnei and Plesiomonas shigelloides O17: sonnei gained its current plasmid-borne O-antigen genes from P. shigelloides in a recent event.</title>
        <authorList>
            <person name="Shepherd J.G."/>
            <person name="Wang L."/>
            <person name="Reeves P.R."/>
        </authorList>
    </citation>
    <scope>NUCLEOTIDE SEQUENCE</scope>
    <source>
        <strain evidence="3">53G1</strain>
        <plasmid evidence="3">Pinv</plasmid>
    </source>
</reference>
<feature type="domain" description="Glycosyltransferase 2-like" evidence="2">
    <location>
        <begin position="10"/>
        <end position="137"/>
    </location>
</feature>
<dbReference type="EMBL" id="AF285971">
    <property type="protein sequence ID" value="AAG17423.1"/>
    <property type="molecule type" value="Genomic_DNA"/>
</dbReference>
<dbReference type="SUPFAM" id="SSF53448">
    <property type="entry name" value="Nucleotide-diphospho-sugar transferases"/>
    <property type="match status" value="1"/>
</dbReference>
<evidence type="ECO:0000259" key="2">
    <source>
        <dbReference type="Pfam" id="PF00535"/>
    </source>
</evidence>
<keyword evidence="1" id="KW-0812">Transmembrane</keyword>
<dbReference type="PANTHER" id="PTHR22916">
    <property type="entry name" value="GLYCOSYLTRANSFERASE"/>
    <property type="match status" value="1"/>
</dbReference>
<dbReference type="GO" id="GO:0016758">
    <property type="term" value="F:hexosyltransferase activity"/>
    <property type="evidence" value="ECO:0007669"/>
    <property type="project" value="UniProtKB-ARBA"/>
</dbReference>
<feature type="transmembrane region" description="Helical" evidence="1">
    <location>
        <begin position="249"/>
        <end position="270"/>
    </location>
</feature>
<keyword evidence="1" id="KW-0472">Membrane</keyword>
<proteinExistence type="predicted"/>
<reference evidence="4" key="3">
    <citation type="journal article" date="2002" name="Infect. Immun.">
        <title>Molecular cloning and characterization of genes for Shigella sonnei form I O polysaccharide: proposed biosynthetic pathway and stable expression in a live salmonella vaccine vector.</title>
        <authorList>
            <person name="Xu D.Q."/>
            <person name="Cisar J.O."/>
            <person name="Ambulos Jr N. Jr"/>
            <person name="Burr D.H."/>
            <person name="Kopecko D.J."/>
        </authorList>
    </citation>
    <scope>NUCLEOTIDE SEQUENCE</scope>
    <source>
        <strain evidence="4">53G</strain>
    </source>
</reference>
<dbReference type="Gene3D" id="3.90.550.10">
    <property type="entry name" value="Spore Coat Polysaccharide Biosynthesis Protein SpsA, Chain A"/>
    <property type="match status" value="1"/>
</dbReference>